<comment type="caution">
    <text evidence="2">The sequence shown here is derived from an EMBL/GenBank/DDBJ whole genome shotgun (WGS) entry which is preliminary data.</text>
</comment>
<proteinExistence type="predicted"/>
<evidence type="ECO:0000313" key="2">
    <source>
        <dbReference type="EMBL" id="MFC5427356.1"/>
    </source>
</evidence>
<feature type="transmembrane region" description="Helical" evidence="1">
    <location>
        <begin position="196"/>
        <end position="216"/>
    </location>
</feature>
<name>A0ABW0J2V2_9BURK</name>
<feature type="transmembrane region" description="Helical" evidence="1">
    <location>
        <begin position="151"/>
        <end position="176"/>
    </location>
</feature>
<feature type="transmembrane region" description="Helical" evidence="1">
    <location>
        <begin position="228"/>
        <end position="247"/>
    </location>
</feature>
<protein>
    <recommendedName>
        <fullName evidence="4">Permease</fullName>
    </recommendedName>
</protein>
<evidence type="ECO:0000313" key="3">
    <source>
        <dbReference type="Proteomes" id="UP001596103"/>
    </source>
</evidence>
<feature type="transmembrane region" description="Helical" evidence="1">
    <location>
        <begin position="115"/>
        <end position="139"/>
    </location>
</feature>
<feature type="transmembrane region" description="Helical" evidence="1">
    <location>
        <begin position="378"/>
        <end position="396"/>
    </location>
</feature>
<feature type="transmembrane region" description="Helical" evidence="1">
    <location>
        <begin position="402"/>
        <end position="421"/>
    </location>
</feature>
<dbReference type="RefSeq" id="WP_377708726.1">
    <property type="nucleotide sequence ID" value="NZ_JBHSMP010000003.1"/>
</dbReference>
<feature type="transmembrane region" description="Helical" evidence="1">
    <location>
        <begin position="86"/>
        <end position="109"/>
    </location>
</feature>
<gene>
    <name evidence="2" type="ORF">ACFPTO_00795</name>
</gene>
<dbReference type="Proteomes" id="UP001596103">
    <property type="component" value="Unassembled WGS sequence"/>
</dbReference>
<evidence type="ECO:0008006" key="4">
    <source>
        <dbReference type="Google" id="ProtNLM"/>
    </source>
</evidence>
<keyword evidence="3" id="KW-1185">Reference proteome</keyword>
<feature type="transmembrane region" description="Helical" evidence="1">
    <location>
        <begin position="20"/>
        <end position="43"/>
    </location>
</feature>
<keyword evidence="1" id="KW-0472">Membrane</keyword>
<keyword evidence="1" id="KW-1133">Transmembrane helix</keyword>
<sequence>MRRALSLDSSPSLSAPLRFFISAPIYVLIAGGLLLWSGPLALASRWSPFALALTHLFTLGALGNAMLGALVQILPVATGIHVYRPVVTATVVHALLTIGALSLSTAFVLSVPALFALSAVVLVGAFLWFLTAFVVGFFLSRKNRQKGSEDVLLSTRLALGSLFVTVVVGGMLAGAMSGAYTLPLQRFTHIHVVWGLSGWIGLLVAGIAYQVIPMFLVTEPYPLAFTRWFAPGVFGLVLVLSLAAGFLPDDRATVVQPLVGNTLGAAFTALGGMTLYLLATRKRAQADATTLFWRLSMASLVCCWPAWFLAANTGRAAWFVTFGVLVLVGFAWSAVNGMLYKILPFLLWYHLQASLPMPMNIVPKVKDIIEDRTGKRQFAAHLVAVLLLVAASQWPAPLARVASLALIVSAVWLGVVIVNALKCYRRVSLLIESKFAKPAADARRPE</sequence>
<keyword evidence="1" id="KW-0812">Transmembrane</keyword>
<feature type="transmembrane region" description="Helical" evidence="1">
    <location>
        <begin position="316"/>
        <end position="335"/>
    </location>
</feature>
<dbReference type="EMBL" id="JBHSMP010000003">
    <property type="protein sequence ID" value="MFC5427356.1"/>
    <property type="molecule type" value="Genomic_DNA"/>
</dbReference>
<reference evidence="3" key="1">
    <citation type="journal article" date="2019" name="Int. J. Syst. Evol. Microbiol.">
        <title>The Global Catalogue of Microorganisms (GCM) 10K type strain sequencing project: providing services to taxonomists for standard genome sequencing and annotation.</title>
        <authorList>
            <consortium name="The Broad Institute Genomics Platform"/>
            <consortium name="The Broad Institute Genome Sequencing Center for Infectious Disease"/>
            <person name="Wu L."/>
            <person name="Ma J."/>
        </authorList>
    </citation>
    <scope>NUCLEOTIDE SEQUENCE [LARGE SCALE GENOMIC DNA]</scope>
    <source>
        <strain evidence="3">CCUG 56042</strain>
    </source>
</reference>
<organism evidence="2 3">
    <name type="scientific">Paraburkholderia denitrificans</name>
    <dbReference type="NCBI Taxonomy" id="694025"/>
    <lineage>
        <taxon>Bacteria</taxon>
        <taxon>Pseudomonadati</taxon>
        <taxon>Pseudomonadota</taxon>
        <taxon>Betaproteobacteria</taxon>
        <taxon>Burkholderiales</taxon>
        <taxon>Burkholderiaceae</taxon>
        <taxon>Paraburkholderia</taxon>
    </lineage>
</organism>
<accession>A0ABW0J2V2</accession>
<feature type="transmembrane region" description="Helical" evidence="1">
    <location>
        <begin position="291"/>
        <end position="310"/>
    </location>
</feature>
<feature type="transmembrane region" description="Helical" evidence="1">
    <location>
        <begin position="259"/>
        <end position="279"/>
    </location>
</feature>
<feature type="transmembrane region" description="Helical" evidence="1">
    <location>
        <begin position="49"/>
        <end position="74"/>
    </location>
</feature>
<evidence type="ECO:0000256" key="1">
    <source>
        <dbReference type="SAM" id="Phobius"/>
    </source>
</evidence>